<keyword evidence="3 6" id="KW-0347">Helicase</keyword>
<keyword evidence="2 6" id="KW-0378">Hydrolase</keyword>
<sequence>MSYSPTPEQLEIINSTDSRYISAGPGTGKTTTALYLAGQEVLKLKPGQKILFLSYSNAAVQRMAESAGLQLNSSTKTKIDFNTFHSLSWKIIFTYGRYIGLPKKISVLDNIDSSLTGFLVARNENESDKEYYHRVARSTGKIHFDIMLELASRILKSSETIRGFYELKFPLIIVDEFQDTSSEQYDFLKSLGGKSRILLFGDQNQVIYDTEYSTVVSRKVDFLRWKNVQKENSFGVNHRCPNFEIIQFANNVLNGIKNESEKNGLQVFPYYYNQLRSNIASIYLQVQKAPELTGKSIGILTPSQGLAQDICNALKNPPDGSAFPVKIYPHFNLREENKESIRSLFMSFIQLKLDKNENNAIQTARSLVILLATWGRSKISETKVQEALKKINIQEKKVKKADSLQSIADSLRLESIEDDYRIFIEKIVASEFLKGIKDGISASSLNFLNAEMRISYKATTPYNNYLELRKPVGLYGSSAGKAKIEVVSMWRSKGREFDIAVMVVDPFALSQSNTEAMIRRLYYVAATRAKEHLIVLSCSRKGKKDFILN</sequence>
<reference evidence="8" key="1">
    <citation type="submission" date="2022-03" db="EMBL/GenBank/DDBJ databases">
        <title>Genome Identification and Characterization of new species Bdellovibrio reynosense LBG001 sp. nov. from a Mexico soil sample.</title>
        <authorList>
            <person name="Camilli A."/>
            <person name="Ajao Y."/>
            <person name="Guo X."/>
        </authorList>
    </citation>
    <scope>NUCLEOTIDE SEQUENCE</scope>
    <source>
        <strain evidence="8">LBG001</strain>
    </source>
</reference>
<dbReference type="Gene3D" id="1.10.486.10">
    <property type="entry name" value="PCRA, domain 4"/>
    <property type="match status" value="1"/>
</dbReference>
<accession>A0ABY4C929</accession>
<protein>
    <recommendedName>
        <fullName evidence="5">DNA 3'-5' helicase II</fullName>
    </recommendedName>
</protein>
<dbReference type="SUPFAM" id="SSF52540">
    <property type="entry name" value="P-loop containing nucleoside triphosphate hydrolases"/>
    <property type="match status" value="1"/>
</dbReference>
<evidence type="ECO:0000256" key="6">
    <source>
        <dbReference type="PROSITE-ProRule" id="PRU00560"/>
    </source>
</evidence>
<dbReference type="RefSeq" id="WP_243537932.1">
    <property type="nucleotide sequence ID" value="NZ_CP093442.1"/>
</dbReference>
<dbReference type="EMBL" id="CP093442">
    <property type="protein sequence ID" value="UOF01492.1"/>
    <property type="molecule type" value="Genomic_DNA"/>
</dbReference>
<dbReference type="InterPro" id="IPR000212">
    <property type="entry name" value="DNA_helicase_UvrD/REP"/>
</dbReference>
<dbReference type="PANTHER" id="PTHR11070:SF2">
    <property type="entry name" value="ATP-DEPENDENT DNA HELICASE SRS2"/>
    <property type="match status" value="1"/>
</dbReference>
<keyword evidence="9" id="KW-1185">Reference proteome</keyword>
<organism evidence="8 9">
    <name type="scientific">Bdellovibrio reynosensis</name>
    <dbReference type="NCBI Taxonomy" id="2835041"/>
    <lineage>
        <taxon>Bacteria</taxon>
        <taxon>Pseudomonadati</taxon>
        <taxon>Bdellovibrionota</taxon>
        <taxon>Bdellovibrionia</taxon>
        <taxon>Bdellovibrionales</taxon>
        <taxon>Pseudobdellovibrionaceae</taxon>
        <taxon>Bdellovibrio</taxon>
    </lineage>
</organism>
<name>A0ABY4C929_9BACT</name>
<feature type="domain" description="UvrD-like helicase ATP-binding" evidence="7">
    <location>
        <begin position="2"/>
        <end position="241"/>
    </location>
</feature>
<dbReference type="Gene3D" id="3.40.50.300">
    <property type="entry name" value="P-loop containing nucleotide triphosphate hydrolases"/>
    <property type="match status" value="2"/>
</dbReference>
<dbReference type="Proteomes" id="UP000830116">
    <property type="component" value="Chromosome"/>
</dbReference>
<keyword evidence="1 6" id="KW-0547">Nucleotide-binding</keyword>
<evidence type="ECO:0000256" key="2">
    <source>
        <dbReference type="ARBA" id="ARBA00022801"/>
    </source>
</evidence>
<proteinExistence type="predicted"/>
<feature type="binding site" evidence="6">
    <location>
        <begin position="23"/>
        <end position="30"/>
    </location>
    <ligand>
        <name>ATP</name>
        <dbReference type="ChEBI" id="CHEBI:30616"/>
    </ligand>
</feature>
<evidence type="ECO:0000256" key="4">
    <source>
        <dbReference type="ARBA" id="ARBA00022840"/>
    </source>
</evidence>
<dbReference type="GO" id="GO:0004386">
    <property type="term" value="F:helicase activity"/>
    <property type="evidence" value="ECO:0007669"/>
    <property type="project" value="UniProtKB-KW"/>
</dbReference>
<evidence type="ECO:0000259" key="7">
    <source>
        <dbReference type="PROSITE" id="PS51198"/>
    </source>
</evidence>
<evidence type="ECO:0000256" key="5">
    <source>
        <dbReference type="ARBA" id="ARBA00034923"/>
    </source>
</evidence>
<dbReference type="Pfam" id="PF13245">
    <property type="entry name" value="AAA_19"/>
    <property type="match status" value="1"/>
</dbReference>
<evidence type="ECO:0000313" key="8">
    <source>
        <dbReference type="EMBL" id="UOF01492.1"/>
    </source>
</evidence>
<dbReference type="PROSITE" id="PS51198">
    <property type="entry name" value="UVRD_HELICASE_ATP_BIND"/>
    <property type="match status" value="1"/>
</dbReference>
<dbReference type="Pfam" id="PF13538">
    <property type="entry name" value="UvrD_C_2"/>
    <property type="match status" value="1"/>
</dbReference>
<dbReference type="InterPro" id="IPR014016">
    <property type="entry name" value="UvrD-like_ATP-bd"/>
</dbReference>
<dbReference type="PANTHER" id="PTHR11070">
    <property type="entry name" value="UVRD / RECB / PCRA DNA HELICASE FAMILY MEMBER"/>
    <property type="match status" value="1"/>
</dbReference>
<dbReference type="InterPro" id="IPR027785">
    <property type="entry name" value="UvrD-like_helicase_C"/>
</dbReference>
<dbReference type="InterPro" id="IPR027417">
    <property type="entry name" value="P-loop_NTPase"/>
</dbReference>
<evidence type="ECO:0000256" key="3">
    <source>
        <dbReference type="ARBA" id="ARBA00022806"/>
    </source>
</evidence>
<keyword evidence="4 6" id="KW-0067">ATP-binding</keyword>
<gene>
    <name evidence="8" type="ORF">MNR06_00810</name>
</gene>
<evidence type="ECO:0000313" key="9">
    <source>
        <dbReference type="Proteomes" id="UP000830116"/>
    </source>
</evidence>
<evidence type="ECO:0000256" key="1">
    <source>
        <dbReference type="ARBA" id="ARBA00022741"/>
    </source>
</evidence>